<accession>A0A816AYR7</accession>
<dbReference type="EMBL" id="CAJNOL010005214">
    <property type="protein sequence ID" value="CAF1601510.1"/>
    <property type="molecule type" value="Genomic_DNA"/>
</dbReference>
<feature type="transmembrane region" description="Helical" evidence="1">
    <location>
        <begin position="212"/>
        <end position="235"/>
    </location>
</feature>
<evidence type="ECO:0000256" key="2">
    <source>
        <dbReference type="SAM" id="SignalP"/>
    </source>
</evidence>
<organism evidence="3 4">
    <name type="scientific">Rotaria sordida</name>
    <dbReference type="NCBI Taxonomy" id="392033"/>
    <lineage>
        <taxon>Eukaryota</taxon>
        <taxon>Metazoa</taxon>
        <taxon>Spiralia</taxon>
        <taxon>Gnathifera</taxon>
        <taxon>Rotifera</taxon>
        <taxon>Eurotatoria</taxon>
        <taxon>Bdelloidea</taxon>
        <taxon>Philodinida</taxon>
        <taxon>Philodinidae</taxon>
        <taxon>Rotaria</taxon>
    </lineage>
</organism>
<comment type="caution">
    <text evidence="3">The sequence shown here is derived from an EMBL/GenBank/DDBJ whole genome shotgun (WGS) entry which is preliminary data.</text>
</comment>
<sequence length="238" mass="27325">MLIVIVLVTGIFYGVDLFAQGACRTGHDDQSFLVSFFIDKLLGNNSNDFIIGELDVQSVFTNIINDCRNRTHFSEYFFKNHLIHLENDTHHAMNQLNEEIFYKFNESIDSIDIKSDLERLDDLSVKVNSTKIEDKIQPIRNDWTKIQTQFEKISSRVPLLSTSIVNQTIGDFTSYLTTVLESTVDACPLPLTIIYKADTLVCHNFATSINGIWFSLFLYMFFIICGLCIFGLCIYKRL</sequence>
<name>A0A816AYR7_9BILA</name>
<keyword evidence="1" id="KW-0472">Membrane</keyword>
<protein>
    <recommendedName>
        <fullName evidence="5">Envelope protein</fullName>
    </recommendedName>
</protein>
<keyword evidence="1" id="KW-1133">Transmembrane helix</keyword>
<evidence type="ECO:0008006" key="5">
    <source>
        <dbReference type="Google" id="ProtNLM"/>
    </source>
</evidence>
<dbReference type="AlphaFoldDB" id="A0A816AYR7"/>
<feature type="chain" id="PRO_5032594001" description="Envelope protein" evidence="2">
    <location>
        <begin position="18"/>
        <end position="238"/>
    </location>
</feature>
<keyword evidence="2" id="KW-0732">Signal</keyword>
<evidence type="ECO:0000313" key="3">
    <source>
        <dbReference type="EMBL" id="CAF1601510.1"/>
    </source>
</evidence>
<gene>
    <name evidence="3" type="ORF">JXQ802_LOCUS48365</name>
</gene>
<evidence type="ECO:0000256" key="1">
    <source>
        <dbReference type="SAM" id="Phobius"/>
    </source>
</evidence>
<reference evidence="3" key="1">
    <citation type="submission" date="2021-02" db="EMBL/GenBank/DDBJ databases">
        <authorList>
            <person name="Nowell W R."/>
        </authorList>
    </citation>
    <scope>NUCLEOTIDE SEQUENCE</scope>
</reference>
<evidence type="ECO:0000313" key="4">
    <source>
        <dbReference type="Proteomes" id="UP000663870"/>
    </source>
</evidence>
<dbReference type="Proteomes" id="UP000663870">
    <property type="component" value="Unassembled WGS sequence"/>
</dbReference>
<keyword evidence="1" id="KW-0812">Transmembrane</keyword>
<keyword evidence="4" id="KW-1185">Reference proteome</keyword>
<proteinExistence type="predicted"/>
<feature type="signal peptide" evidence="2">
    <location>
        <begin position="1"/>
        <end position="17"/>
    </location>
</feature>